<dbReference type="Proteomes" id="UP000286415">
    <property type="component" value="Unassembled WGS sequence"/>
</dbReference>
<evidence type="ECO:0000313" key="2">
    <source>
        <dbReference type="Proteomes" id="UP000286415"/>
    </source>
</evidence>
<accession>A0A3R7BYB4</accession>
<gene>
    <name evidence="1" type="ORF">CSKR_101238</name>
</gene>
<keyword evidence="2" id="KW-1185">Reference proteome</keyword>
<dbReference type="EMBL" id="NIRI02000077">
    <property type="protein sequence ID" value="KAG5441008.1"/>
    <property type="molecule type" value="Genomic_DNA"/>
</dbReference>
<comment type="caution">
    <text evidence="1">The sequence shown here is derived from an EMBL/GenBank/DDBJ whole genome shotgun (WGS) entry which is preliminary data.</text>
</comment>
<protein>
    <submittedName>
        <fullName evidence="1">Uncharacterized protein</fullName>
    </submittedName>
</protein>
<sequence>MPVDRLPRGVLFAQPREGWKRARGGQTMTWQRSIKAITSKLSCAGHCRLPGWGPRDGPHQWLETLMMMMMMMMMMVMMITLTSFSD</sequence>
<organism evidence="1 2">
    <name type="scientific">Clonorchis sinensis</name>
    <name type="common">Chinese liver fluke</name>
    <dbReference type="NCBI Taxonomy" id="79923"/>
    <lineage>
        <taxon>Eukaryota</taxon>
        <taxon>Metazoa</taxon>
        <taxon>Spiralia</taxon>
        <taxon>Lophotrochozoa</taxon>
        <taxon>Platyhelminthes</taxon>
        <taxon>Trematoda</taxon>
        <taxon>Digenea</taxon>
        <taxon>Opisthorchiida</taxon>
        <taxon>Opisthorchiata</taxon>
        <taxon>Opisthorchiidae</taxon>
        <taxon>Clonorchis</taxon>
    </lineage>
</organism>
<evidence type="ECO:0000313" key="1">
    <source>
        <dbReference type="EMBL" id="KAG5441008.1"/>
    </source>
</evidence>
<dbReference type="OrthoDB" id="6229751at2759"/>
<proteinExistence type="predicted"/>
<name>A0A3R7BYB4_CLOSI</name>
<dbReference type="AlphaFoldDB" id="A0A3R7BYB4"/>
<dbReference type="InParanoid" id="A0A3R7BYB4"/>
<reference evidence="1 2" key="2">
    <citation type="journal article" date="2021" name="Genomics">
        <title>High-quality reference genome for Clonorchis sinensis.</title>
        <authorList>
            <person name="Young N.D."/>
            <person name="Stroehlein A.J."/>
            <person name="Kinkar L."/>
            <person name="Wang T."/>
            <person name="Sohn W.M."/>
            <person name="Chang B.C.H."/>
            <person name="Kaur P."/>
            <person name="Weisz D."/>
            <person name="Dudchenko O."/>
            <person name="Aiden E.L."/>
            <person name="Korhonen P.K."/>
            <person name="Gasser R.B."/>
        </authorList>
    </citation>
    <scope>NUCLEOTIDE SEQUENCE [LARGE SCALE GENOMIC DNA]</scope>
    <source>
        <strain evidence="1">Cs-k2</strain>
    </source>
</reference>
<reference evidence="1 2" key="1">
    <citation type="journal article" date="2018" name="Biotechnol. Adv.">
        <title>Improved genomic resources and new bioinformatic workflow for the carcinogenic parasite Clonorchis sinensis: Biotechnological implications.</title>
        <authorList>
            <person name="Wang D."/>
            <person name="Korhonen P.K."/>
            <person name="Gasser R.B."/>
            <person name="Young N.D."/>
        </authorList>
    </citation>
    <scope>NUCLEOTIDE SEQUENCE [LARGE SCALE GENOMIC DNA]</scope>
    <source>
        <strain evidence="1">Cs-k2</strain>
    </source>
</reference>